<keyword evidence="1" id="KW-0732">Signal</keyword>
<organism evidence="2 3">
    <name type="scientific">Mariniblastus fucicola</name>
    <dbReference type="NCBI Taxonomy" id="980251"/>
    <lineage>
        <taxon>Bacteria</taxon>
        <taxon>Pseudomonadati</taxon>
        <taxon>Planctomycetota</taxon>
        <taxon>Planctomycetia</taxon>
        <taxon>Pirellulales</taxon>
        <taxon>Pirellulaceae</taxon>
        <taxon>Mariniblastus</taxon>
    </lineage>
</organism>
<keyword evidence="3" id="KW-1185">Reference proteome</keyword>
<dbReference type="OrthoDB" id="267661at2"/>
<evidence type="ECO:0000313" key="3">
    <source>
        <dbReference type="Proteomes" id="UP000322214"/>
    </source>
</evidence>
<feature type="chain" id="PRO_5022937606" evidence="1">
    <location>
        <begin position="26"/>
        <end position="459"/>
    </location>
</feature>
<evidence type="ECO:0000256" key="1">
    <source>
        <dbReference type="SAM" id="SignalP"/>
    </source>
</evidence>
<accession>A0A5B9P8S7</accession>
<name>A0A5B9P8S7_9BACT</name>
<sequence length="459" mass="50676" precursor="true">MKAPPSHRFAFALAFAMSVAVLSMANHCQAQTARPAYKVEYIDTWPRTNQIKYIRVSITSLNGIASEDLDFYVVGVTTGNSIGTRVSTKVSIRKGDTSATGELYIPAASGYNMSLHTEIDGDLRYNRGDFAYRNYYDYHNVDLDNGRIPTFVIASSEIVADDSVSYIAMSRAVSPKVPTFTRAATSDDFFSLSDLDPWYTNANANVGGGKDFVSLNGFSSSLVGAISLDKLPSRWFGYEGLGFLMMTHSDLKTLAKTHPGKMLAIERWVAASGRLVVLNCGDKLEKADEVLSLLGDSNSDLRANRSSLFYTEDVDMENVDLAREAALLDANRNSSFYYNGMGQTVDEVEAPVLMSTMRDSFGATMKAGRATNFLAVDFELGQVVCVSDVASDWKTEKTQNLDRWGALAGFLSRTRKSSGSGNRVLHDRPYREFGFPEFAEPPRFLFEFRFCYTSSPSGR</sequence>
<gene>
    <name evidence="2" type="ORF">MFFC18_25810</name>
</gene>
<dbReference type="Proteomes" id="UP000322214">
    <property type="component" value="Chromosome"/>
</dbReference>
<dbReference type="AlphaFoldDB" id="A0A5B9P8S7"/>
<evidence type="ECO:0000313" key="2">
    <source>
        <dbReference type="EMBL" id="QEG22698.1"/>
    </source>
</evidence>
<reference evidence="2 3" key="1">
    <citation type="submission" date="2019-08" db="EMBL/GenBank/DDBJ databases">
        <title>Deep-cultivation of Planctomycetes and their phenomic and genomic characterization uncovers novel biology.</title>
        <authorList>
            <person name="Wiegand S."/>
            <person name="Jogler M."/>
            <person name="Boedeker C."/>
            <person name="Pinto D."/>
            <person name="Vollmers J."/>
            <person name="Rivas-Marin E."/>
            <person name="Kohn T."/>
            <person name="Peeters S.H."/>
            <person name="Heuer A."/>
            <person name="Rast P."/>
            <person name="Oberbeckmann S."/>
            <person name="Bunk B."/>
            <person name="Jeske O."/>
            <person name="Meyerdierks A."/>
            <person name="Storesund J.E."/>
            <person name="Kallscheuer N."/>
            <person name="Luecker S."/>
            <person name="Lage O.M."/>
            <person name="Pohl T."/>
            <person name="Merkel B.J."/>
            <person name="Hornburger P."/>
            <person name="Mueller R.-W."/>
            <person name="Bruemmer F."/>
            <person name="Labrenz M."/>
            <person name="Spormann A.M."/>
            <person name="Op den Camp H."/>
            <person name="Overmann J."/>
            <person name="Amann R."/>
            <person name="Jetten M.S.M."/>
            <person name="Mascher T."/>
            <person name="Medema M.H."/>
            <person name="Devos D.P."/>
            <person name="Kaster A.-K."/>
            <person name="Ovreas L."/>
            <person name="Rohde M."/>
            <person name="Galperin M.Y."/>
            <person name="Jogler C."/>
        </authorList>
    </citation>
    <scope>NUCLEOTIDE SEQUENCE [LARGE SCALE GENOMIC DNA]</scope>
    <source>
        <strain evidence="2 3">FC18</strain>
    </source>
</reference>
<dbReference type="STRING" id="980251.GCA_001642875_02583"/>
<feature type="signal peptide" evidence="1">
    <location>
        <begin position="1"/>
        <end position="25"/>
    </location>
</feature>
<dbReference type="KEGG" id="mff:MFFC18_25810"/>
<dbReference type="EMBL" id="CP042912">
    <property type="protein sequence ID" value="QEG22698.1"/>
    <property type="molecule type" value="Genomic_DNA"/>
</dbReference>
<dbReference type="RefSeq" id="WP_075085014.1">
    <property type="nucleotide sequence ID" value="NZ_CP042912.1"/>
</dbReference>
<proteinExistence type="predicted"/>
<protein>
    <submittedName>
        <fullName evidence="2">Uncharacterized protein</fullName>
    </submittedName>
</protein>